<dbReference type="Pfam" id="PF13669">
    <property type="entry name" value="Glyoxalase_4"/>
    <property type="match status" value="1"/>
</dbReference>
<dbReference type="PROSITE" id="PS51819">
    <property type="entry name" value="VOC"/>
    <property type="match status" value="1"/>
</dbReference>
<proteinExistence type="predicted"/>
<protein>
    <submittedName>
        <fullName evidence="2">VOC family protein</fullName>
    </submittedName>
</protein>
<evidence type="ECO:0000313" key="3">
    <source>
        <dbReference type="Proteomes" id="UP000324853"/>
    </source>
</evidence>
<evidence type="ECO:0000313" key="2">
    <source>
        <dbReference type="EMBL" id="TYL87192.1"/>
    </source>
</evidence>
<comment type="caution">
    <text evidence="2">The sequence shown here is derived from an EMBL/GenBank/DDBJ whole genome shotgun (WGS) entry which is preliminary data.</text>
</comment>
<dbReference type="OrthoDB" id="9788468at2"/>
<dbReference type="Gene3D" id="3.10.180.10">
    <property type="entry name" value="2,3-Dihydroxybiphenyl 1,2-Dioxygenase, domain 1"/>
    <property type="match status" value="1"/>
</dbReference>
<dbReference type="InterPro" id="IPR037523">
    <property type="entry name" value="VOC_core"/>
</dbReference>
<evidence type="ECO:0000259" key="1">
    <source>
        <dbReference type="PROSITE" id="PS51819"/>
    </source>
</evidence>
<sequence>MLSSFRRRSELEVSESRKIAPALTNLAFHHFGLAVASPDDAFRYLASLGYTAGNSAFDPLQRVNLAMRHHPTMPDIEVIWPGDGPSPIDMLIKKTGTMIYHLCYTCSDADAALAALSAAGMEILTVSPPTPAILFGGQDVSFHHISGFGLIEILHTGSRLEQ</sequence>
<dbReference type="AlphaFoldDB" id="A0A5S4XCQ8"/>
<dbReference type="InterPro" id="IPR029068">
    <property type="entry name" value="Glyas_Bleomycin-R_OHBP_Dase"/>
</dbReference>
<name>A0A5S4XCQ8_9BRAD</name>
<dbReference type="SUPFAM" id="SSF54593">
    <property type="entry name" value="Glyoxalase/Bleomycin resistance protein/Dihydroxybiphenyl dioxygenase"/>
    <property type="match status" value="1"/>
</dbReference>
<dbReference type="EMBL" id="VSSR01000009">
    <property type="protein sequence ID" value="TYL87192.1"/>
    <property type="molecule type" value="Genomic_DNA"/>
</dbReference>
<gene>
    <name evidence="2" type="ORF">FXB38_05155</name>
</gene>
<feature type="domain" description="VOC" evidence="1">
    <location>
        <begin position="27"/>
        <end position="156"/>
    </location>
</feature>
<reference evidence="2 3" key="1">
    <citation type="submission" date="2019-08" db="EMBL/GenBank/DDBJ databases">
        <title>Bradyrhizobium hipponensis sp. nov., a rhizobium isolated from a Lupinus angustifolius root nodule in Tunisia.</title>
        <authorList>
            <person name="Off K."/>
            <person name="Rejili M."/>
            <person name="Mars M."/>
            <person name="Brachmann A."/>
            <person name="Marin M."/>
        </authorList>
    </citation>
    <scope>NUCLEOTIDE SEQUENCE [LARGE SCALE GENOMIC DNA]</scope>
    <source>
        <strain evidence="2 3">CTAW11</strain>
    </source>
</reference>
<organism evidence="2 3">
    <name type="scientific">Bradyrhizobium cytisi</name>
    <dbReference type="NCBI Taxonomy" id="515489"/>
    <lineage>
        <taxon>Bacteria</taxon>
        <taxon>Pseudomonadati</taxon>
        <taxon>Pseudomonadota</taxon>
        <taxon>Alphaproteobacteria</taxon>
        <taxon>Hyphomicrobiales</taxon>
        <taxon>Nitrobacteraceae</taxon>
        <taxon>Bradyrhizobium</taxon>
    </lineage>
</organism>
<accession>A0A5S4XCQ8</accession>
<keyword evidence="3" id="KW-1185">Reference proteome</keyword>
<dbReference type="Proteomes" id="UP000324853">
    <property type="component" value="Unassembled WGS sequence"/>
</dbReference>